<dbReference type="AlphaFoldDB" id="A0A220MMV4"/>
<dbReference type="PANTHER" id="PTHR46769">
    <property type="entry name" value="POLYCYSTIC KIDNEY AND HEPATIC DISEASE 1 (AUTOSOMAL RECESSIVE)-LIKE 1"/>
    <property type="match status" value="1"/>
</dbReference>
<organism evidence="4 5">
    <name type="scientific">Brevibacillus formosus</name>
    <dbReference type="NCBI Taxonomy" id="54913"/>
    <lineage>
        <taxon>Bacteria</taxon>
        <taxon>Bacillati</taxon>
        <taxon>Bacillota</taxon>
        <taxon>Bacilli</taxon>
        <taxon>Bacillales</taxon>
        <taxon>Paenibacillaceae</taxon>
        <taxon>Brevibacillus</taxon>
    </lineage>
</organism>
<evidence type="ECO:0000256" key="2">
    <source>
        <dbReference type="SAM" id="SignalP"/>
    </source>
</evidence>
<feature type="chain" id="PRO_5012939780" description="VWFA domain-containing protein" evidence="2">
    <location>
        <begin position="29"/>
        <end position="1155"/>
    </location>
</feature>
<dbReference type="Proteomes" id="UP000197781">
    <property type="component" value="Chromosome"/>
</dbReference>
<dbReference type="KEGG" id="bfm:BP422_22605"/>
<evidence type="ECO:0000313" key="5">
    <source>
        <dbReference type="Proteomes" id="UP000197781"/>
    </source>
</evidence>
<dbReference type="Pfam" id="PF00092">
    <property type="entry name" value="VWA"/>
    <property type="match status" value="1"/>
</dbReference>
<dbReference type="EMBL" id="CP018145">
    <property type="protein sequence ID" value="ASJ56089.1"/>
    <property type="molecule type" value="Genomic_DNA"/>
</dbReference>
<dbReference type="SUPFAM" id="SSF81296">
    <property type="entry name" value="E set domains"/>
    <property type="match status" value="9"/>
</dbReference>
<dbReference type="CDD" id="cd00198">
    <property type="entry name" value="vWFA"/>
    <property type="match status" value="1"/>
</dbReference>
<dbReference type="InterPro" id="IPR052387">
    <property type="entry name" value="Fibrocystin"/>
</dbReference>
<dbReference type="RefSeq" id="WP_088909694.1">
    <property type="nucleotide sequence ID" value="NZ_CP018145.1"/>
</dbReference>
<dbReference type="CDD" id="cd00102">
    <property type="entry name" value="IPT"/>
    <property type="match status" value="9"/>
</dbReference>
<evidence type="ECO:0000313" key="4">
    <source>
        <dbReference type="EMBL" id="ASJ56089.1"/>
    </source>
</evidence>
<feature type="domain" description="VWFA" evidence="3">
    <location>
        <begin position="70"/>
        <end position="257"/>
    </location>
</feature>
<dbReference type="Gene3D" id="2.60.40.10">
    <property type="entry name" value="Immunoglobulins"/>
    <property type="match status" value="9"/>
</dbReference>
<reference evidence="4 5" key="1">
    <citation type="submission" date="2016-11" db="EMBL/GenBank/DDBJ databases">
        <authorList>
            <person name="Jaros S."/>
            <person name="Januszkiewicz K."/>
            <person name="Wedrychowicz H."/>
        </authorList>
    </citation>
    <scope>NUCLEOTIDE SEQUENCE [LARGE SCALE GENOMIC DNA]</scope>
    <source>
        <strain evidence="4 5">NF2</strain>
    </source>
</reference>
<dbReference type="InterPro" id="IPR014756">
    <property type="entry name" value="Ig_E-set"/>
</dbReference>
<dbReference type="SUPFAM" id="SSF53300">
    <property type="entry name" value="vWA-like"/>
    <property type="match status" value="1"/>
</dbReference>
<protein>
    <recommendedName>
        <fullName evidence="3">VWFA domain-containing protein</fullName>
    </recommendedName>
</protein>
<dbReference type="Gene3D" id="3.40.50.410">
    <property type="entry name" value="von Willebrand factor, type A domain"/>
    <property type="match status" value="1"/>
</dbReference>
<sequence>MGNFKKSIMIMLAMLLGFVGFPASTTHAAVNDYLTVTKRVNPTSITTEQEAEVSLSIQGTPPVNVVQPNDVILIIDKSGSMRPENNNGEDKMTAAKEAAKGFIDLMDFTKHQVGIVDFSSTSSIGTFDLTTDAAAAKNYVNSINANGGTATGDAIDKAITLLQNHRPEANPVIVIMTDGDATEPRNNAYNYAKEKAQAAKDAGIVFYTIALLKSTENPDTSGPNLLLREMATTSAHHHFVLGSTGLKEIYAAIVKEIGLASAYDLTITDVVASDFEIVPGSYDNNIPKPEVNGSTLTWKIAELKNTELTITYKVKPKDVNKAGNLPLTNSDSKITYKDYAGSSRSKLIPSLTLQVKLPAPIITSIAPNKGPVAGGGTVTIQGEKFVSGAKVQFGSNFATEVKVVSPNEITAIVPAGAQGKAAVTVTNPDGQKATSEYNYEANPVISTIEPNSGPLVGGNVVSFKGNNFMNGVKVTFGGKVSELNMYTSSSYFKVTVPAGDKAGAVDIVLTNPDGTTVTLPNGYTYVEPPVEKLEITNVNPNTGELIGGESVVIDGKLIDPAVKIFFGDKEAELQTYYSNSRIKVKVPTGAVAGPVDVKIVNPDGKEAIAKAGYTYKPAPIIPAPEITTILPESGLLKGGETIVINGKNFKSGLKVFFGSVEAKVQSLYTDTKITIIAPAGTVAGGVDVKVVNPDQQQAVKINGYNYLETLPAVAPTITKLTPNSGPMEGGTVVYIDGKDFVEGLKVYFGTVEAPVGAYYSSLRIKVTSPVSTVDGDVDVKVVNPDTLEGVSPKAFKYIAPPPPQAPTIAKISPNSGLVAGGTVVYIDGANFVNGLKVYFGDQEAPVNTFYSSIRLKVTAPASAVEGAVDVKIINPDKQEGVQAGGYTYMLPPPEPVTITKITPNTGLTVGGELVVIDGVNFKKDAIVTFGSKVAEMDYFYGSNRVRVKAPASNGYEGSVDVTLTNTDGQTFTYTNGYTYAQPVPEITNISPNHGPMAGGTVVYVDGKNFDPNMSVTIGGTSVPITTYYSSSRIKITTPASAAPGEVPIIMTLATGATAKGTFTYDTPPVAPPPAITKVNPNYGPVAGGTIIYVDGTGFQNGIQVFFDGVEGELVTYYSSSRLKIKSPAGSGAGIVQIKLINPDGKESNTSPFEYR</sequence>
<dbReference type="PANTHER" id="PTHR46769:SF2">
    <property type="entry name" value="FIBROCYSTIN-L ISOFORM 2 PRECURSOR-RELATED"/>
    <property type="match status" value="1"/>
</dbReference>
<dbReference type="InterPro" id="IPR002035">
    <property type="entry name" value="VWF_A"/>
</dbReference>
<dbReference type="SMART" id="SM00327">
    <property type="entry name" value="VWA"/>
    <property type="match status" value="1"/>
</dbReference>
<dbReference type="Pfam" id="PF01833">
    <property type="entry name" value="TIG"/>
    <property type="match status" value="9"/>
</dbReference>
<name>A0A220MMV4_9BACL</name>
<keyword evidence="1 2" id="KW-0732">Signal</keyword>
<evidence type="ECO:0000259" key="3">
    <source>
        <dbReference type="PROSITE" id="PS50234"/>
    </source>
</evidence>
<dbReference type="PROSITE" id="PS50234">
    <property type="entry name" value="VWFA"/>
    <property type="match status" value="1"/>
</dbReference>
<accession>A0A220MMV4</accession>
<feature type="signal peptide" evidence="2">
    <location>
        <begin position="1"/>
        <end position="28"/>
    </location>
</feature>
<dbReference type="InterPro" id="IPR002909">
    <property type="entry name" value="IPT_dom"/>
</dbReference>
<dbReference type="InterPro" id="IPR013783">
    <property type="entry name" value="Ig-like_fold"/>
</dbReference>
<dbReference type="SMART" id="SM00429">
    <property type="entry name" value="IPT"/>
    <property type="match status" value="9"/>
</dbReference>
<dbReference type="InterPro" id="IPR036465">
    <property type="entry name" value="vWFA_dom_sf"/>
</dbReference>
<proteinExistence type="predicted"/>
<evidence type="ECO:0000256" key="1">
    <source>
        <dbReference type="ARBA" id="ARBA00022729"/>
    </source>
</evidence>
<gene>
    <name evidence="4" type="ORF">BP422_22605</name>
</gene>